<reference evidence="3" key="2">
    <citation type="submission" date="2019-12" db="EMBL/GenBank/DDBJ databases">
        <authorList>
            <person name="Studholme D.J."/>
            <person name="Sarris P."/>
        </authorList>
    </citation>
    <scope>NUCLEOTIDE SEQUENCE</scope>
    <source>
        <strain evidence="3">PFS-1207/04</strain>
        <tissue evidence="3">Leaf</tissue>
    </source>
</reference>
<gene>
    <name evidence="3" type="ORF">DY000_02055485</name>
    <name evidence="2" type="ORF">F2Q70_00040463</name>
</gene>
<evidence type="ECO:0000313" key="4">
    <source>
        <dbReference type="Proteomes" id="UP000266723"/>
    </source>
</evidence>
<comment type="caution">
    <text evidence="2">The sequence shown here is derived from an EMBL/GenBank/DDBJ whole genome shotgun (WGS) entry which is preliminary data.</text>
</comment>
<protein>
    <submittedName>
        <fullName evidence="2">Uncharacterized protein</fullName>
    </submittedName>
</protein>
<dbReference type="EMBL" id="QGKY02000190">
    <property type="protein sequence ID" value="KAF2590323.1"/>
    <property type="molecule type" value="Genomic_DNA"/>
</dbReference>
<proteinExistence type="predicted"/>
<sequence length="58" mass="6670">MKTRFQEHGGGAEDYNDDSRGEGRGLREYGGGVEQRLTEHDDRAYASEILVFFTFIER</sequence>
<feature type="compositionally biased region" description="Basic and acidic residues" evidence="1">
    <location>
        <begin position="1"/>
        <end position="27"/>
    </location>
</feature>
<evidence type="ECO:0000313" key="2">
    <source>
        <dbReference type="EMBL" id="KAF2590323.1"/>
    </source>
</evidence>
<evidence type="ECO:0000313" key="3">
    <source>
        <dbReference type="EMBL" id="KAF3495355.1"/>
    </source>
</evidence>
<reference evidence="3 4" key="3">
    <citation type="journal article" date="2020" name="BMC Genomics">
        <title>Intraspecific diversification of the crop wild relative Brassica cretica Lam. using demographic model selection.</title>
        <authorList>
            <person name="Kioukis A."/>
            <person name="Michalopoulou V.A."/>
            <person name="Briers L."/>
            <person name="Pirintsos S."/>
            <person name="Studholme D.J."/>
            <person name="Pavlidis P."/>
            <person name="Sarris P.F."/>
        </authorList>
    </citation>
    <scope>NUCLEOTIDE SEQUENCE [LARGE SCALE GENOMIC DNA]</scope>
    <source>
        <strain evidence="4">cv. PFS-1207/04</strain>
        <strain evidence="3">PFS-1207/04</strain>
    </source>
</reference>
<reference evidence="2" key="1">
    <citation type="submission" date="2019-12" db="EMBL/GenBank/DDBJ databases">
        <title>Genome sequencing and annotation of Brassica cretica.</title>
        <authorList>
            <person name="Studholme D.J."/>
            <person name="Sarris P.F."/>
        </authorList>
    </citation>
    <scope>NUCLEOTIDE SEQUENCE</scope>
    <source>
        <strain evidence="2">PFS-102/07</strain>
        <tissue evidence="2">Leaf</tissue>
    </source>
</reference>
<accession>A0A3N6R8H3</accession>
<keyword evidence="4" id="KW-1185">Reference proteome</keyword>
<dbReference type="EMBL" id="QGKV02002055">
    <property type="protein sequence ID" value="KAF3495355.1"/>
    <property type="molecule type" value="Genomic_DNA"/>
</dbReference>
<feature type="region of interest" description="Disordered" evidence="1">
    <location>
        <begin position="1"/>
        <end position="33"/>
    </location>
</feature>
<evidence type="ECO:0000256" key="1">
    <source>
        <dbReference type="SAM" id="MobiDB-lite"/>
    </source>
</evidence>
<name>A0A3N6R8H3_BRACR</name>
<dbReference type="AlphaFoldDB" id="A0A3N6R8H3"/>
<organism evidence="2">
    <name type="scientific">Brassica cretica</name>
    <name type="common">Mustard</name>
    <dbReference type="NCBI Taxonomy" id="69181"/>
    <lineage>
        <taxon>Eukaryota</taxon>
        <taxon>Viridiplantae</taxon>
        <taxon>Streptophyta</taxon>
        <taxon>Embryophyta</taxon>
        <taxon>Tracheophyta</taxon>
        <taxon>Spermatophyta</taxon>
        <taxon>Magnoliopsida</taxon>
        <taxon>eudicotyledons</taxon>
        <taxon>Gunneridae</taxon>
        <taxon>Pentapetalae</taxon>
        <taxon>rosids</taxon>
        <taxon>malvids</taxon>
        <taxon>Brassicales</taxon>
        <taxon>Brassicaceae</taxon>
        <taxon>Brassiceae</taxon>
        <taxon>Brassica</taxon>
    </lineage>
</organism>
<dbReference type="Proteomes" id="UP000266723">
    <property type="component" value="Unassembled WGS sequence"/>
</dbReference>